<comment type="caution">
    <text evidence="2">The sequence shown here is derived from an EMBL/GenBank/DDBJ whole genome shotgun (WGS) entry which is preliminary data.</text>
</comment>
<feature type="domain" description="Uroporphyrinogen decarboxylase (URO-D)" evidence="1">
    <location>
        <begin position="158"/>
        <end position="364"/>
    </location>
</feature>
<dbReference type="PANTHER" id="PTHR47099:SF1">
    <property type="entry name" value="METHYLCOBAMIDE:COM METHYLTRANSFERASE MTBA"/>
    <property type="match status" value="1"/>
</dbReference>
<dbReference type="PANTHER" id="PTHR47099">
    <property type="entry name" value="METHYLCOBAMIDE:COM METHYLTRANSFERASE MTBA"/>
    <property type="match status" value="1"/>
</dbReference>
<dbReference type="InterPro" id="IPR052024">
    <property type="entry name" value="Methanogen_methyltrans"/>
</dbReference>
<dbReference type="GO" id="GO:0004853">
    <property type="term" value="F:uroporphyrinogen decarboxylase activity"/>
    <property type="evidence" value="ECO:0007669"/>
    <property type="project" value="InterPro"/>
</dbReference>
<proteinExistence type="predicted"/>
<dbReference type="Gene3D" id="3.20.20.210">
    <property type="match status" value="1"/>
</dbReference>
<dbReference type="GO" id="GO:0006779">
    <property type="term" value="P:porphyrin-containing compound biosynthetic process"/>
    <property type="evidence" value="ECO:0007669"/>
    <property type="project" value="InterPro"/>
</dbReference>
<protein>
    <recommendedName>
        <fullName evidence="1">Uroporphyrinogen decarboxylase (URO-D) domain-containing protein</fullName>
    </recommendedName>
</protein>
<name>A0A9D2TDE4_9FIRM</name>
<dbReference type="EMBL" id="DWVZ01000167">
    <property type="protein sequence ID" value="HJC64407.1"/>
    <property type="molecule type" value="Genomic_DNA"/>
</dbReference>
<dbReference type="InterPro" id="IPR000257">
    <property type="entry name" value="Uroporphyrinogen_deCOase"/>
</dbReference>
<reference evidence="2" key="2">
    <citation type="submission" date="2021-04" db="EMBL/GenBank/DDBJ databases">
        <authorList>
            <person name="Gilroy R."/>
        </authorList>
    </citation>
    <scope>NUCLEOTIDE SEQUENCE</scope>
    <source>
        <strain evidence="2">ChiBcec2-3848</strain>
    </source>
</reference>
<accession>A0A9D2TDE4</accession>
<reference evidence="2" key="1">
    <citation type="journal article" date="2021" name="PeerJ">
        <title>Extensive microbial diversity within the chicken gut microbiome revealed by metagenomics and culture.</title>
        <authorList>
            <person name="Gilroy R."/>
            <person name="Ravi A."/>
            <person name="Getino M."/>
            <person name="Pursley I."/>
            <person name="Horton D.L."/>
            <person name="Alikhan N.F."/>
            <person name="Baker D."/>
            <person name="Gharbi K."/>
            <person name="Hall N."/>
            <person name="Watson M."/>
            <person name="Adriaenssens E.M."/>
            <person name="Foster-Nyarko E."/>
            <person name="Jarju S."/>
            <person name="Secka A."/>
            <person name="Antonio M."/>
            <person name="Oren A."/>
            <person name="Chaudhuri R.R."/>
            <person name="La Ragione R."/>
            <person name="Hildebrand F."/>
            <person name="Pallen M.J."/>
        </authorList>
    </citation>
    <scope>NUCLEOTIDE SEQUENCE</scope>
    <source>
        <strain evidence="2">ChiBcec2-3848</strain>
    </source>
</reference>
<evidence type="ECO:0000259" key="1">
    <source>
        <dbReference type="Pfam" id="PF01208"/>
    </source>
</evidence>
<evidence type="ECO:0000313" key="2">
    <source>
        <dbReference type="EMBL" id="HJC64407.1"/>
    </source>
</evidence>
<dbReference type="Pfam" id="PF01208">
    <property type="entry name" value="URO-D"/>
    <property type="match status" value="1"/>
</dbReference>
<evidence type="ECO:0000313" key="3">
    <source>
        <dbReference type="Proteomes" id="UP000823886"/>
    </source>
</evidence>
<dbReference type="Proteomes" id="UP000823886">
    <property type="component" value="Unassembled WGS sequence"/>
</dbReference>
<dbReference type="SUPFAM" id="SSF51726">
    <property type="entry name" value="UROD/MetE-like"/>
    <property type="match status" value="1"/>
</dbReference>
<dbReference type="InterPro" id="IPR038071">
    <property type="entry name" value="UROD/MetE-like_sf"/>
</dbReference>
<dbReference type="AlphaFoldDB" id="A0A9D2TDE4"/>
<organism evidence="2 3">
    <name type="scientific">Candidatus Blautia merdavium</name>
    <dbReference type="NCBI Taxonomy" id="2838494"/>
    <lineage>
        <taxon>Bacteria</taxon>
        <taxon>Bacillati</taxon>
        <taxon>Bacillota</taxon>
        <taxon>Clostridia</taxon>
        <taxon>Lachnospirales</taxon>
        <taxon>Lachnospiraceae</taxon>
        <taxon>Blautia</taxon>
    </lineage>
</organism>
<gene>
    <name evidence="2" type="ORF">H9753_12450</name>
</gene>
<sequence>MREGREQLVLDVIHRRNTSYLPSVVNFSNRKKKMECAAYVGIQEEEEFDEYLGNHMRFTTTLDDVPSHDWDDKERVAMALKAGRAYVDPKDGFLTDLWGMKFDPHGTSYFNYSHPLAEAAEDPAVLKNFHAPRLNPEILDEIFAPCQQDQAHYQGKMLVLVSGYNGIWEKTYDMMGMENFMLTLMEEPEIVEQIMDIVTDYKVEIARETVKRGFQVGHHGDDLGTQVSTFFSEDMFVRYFKPRFRRIFDVYHEAGIPVQMHSCGKITPLIPHLIDIGLDILEPCQPVMDLGFLKREYGKDLIFYGGIDTQDLLAFRSPEEVYEETLRTIDLMGKDGGYICGPAQEIMNNVPPANVAALVRAIRRSRGEE</sequence>